<dbReference type="EMBL" id="LUEZ02000125">
    <property type="protein sequence ID" value="RDB16357.1"/>
    <property type="molecule type" value="Genomic_DNA"/>
</dbReference>
<dbReference type="InParanoid" id="A0A369J6X8"/>
<organism evidence="1 2">
    <name type="scientific">Hypsizygus marmoreus</name>
    <name type="common">White beech mushroom</name>
    <name type="synonym">Agaricus marmoreus</name>
    <dbReference type="NCBI Taxonomy" id="39966"/>
    <lineage>
        <taxon>Eukaryota</taxon>
        <taxon>Fungi</taxon>
        <taxon>Dikarya</taxon>
        <taxon>Basidiomycota</taxon>
        <taxon>Agaricomycotina</taxon>
        <taxon>Agaricomycetes</taxon>
        <taxon>Agaricomycetidae</taxon>
        <taxon>Agaricales</taxon>
        <taxon>Tricholomatineae</taxon>
        <taxon>Lyophyllaceae</taxon>
        <taxon>Hypsizygus</taxon>
    </lineage>
</organism>
<dbReference type="Proteomes" id="UP000076154">
    <property type="component" value="Unassembled WGS sequence"/>
</dbReference>
<gene>
    <name evidence="1" type="ORF">Hypma_002977</name>
</gene>
<evidence type="ECO:0000313" key="2">
    <source>
        <dbReference type="Proteomes" id="UP000076154"/>
    </source>
</evidence>
<keyword evidence="2" id="KW-1185">Reference proteome</keyword>
<protein>
    <submittedName>
        <fullName evidence="1">Uncharacterized protein</fullName>
    </submittedName>
</protein>
<reference evidence="1" key="1">
    <citation type="submission" date="2018-04" db="EMBL/GenBank/DDBJ databases">
        <title>Whole genome sequencing of Hypsizygus marmoreus.</title>
        <authorList>
            <person name="Choi I.-G."/>
            <person name="Min B."/>
            <person name="Kim J.-G."/>
            <person name="Kim S."/>
            <person name="Oh Y.-L."/>
            <person name="Kong W.-S."/>
            <person name="Park H."/>
            <person name="Jeong J."/>
            <person name="Song E.-S."/>
        </authorList>
    </citation>
    <scope>NUCLEOTIDE SEQUENCE [LARGE SCALE GENOMIC DNA]</scope>
    <source>
        <strain evidence="1">51987-8</strain>
    </source>
</reference>
<accession>A0A369J6X8</accession>
<evidence type="ECO:0000313" key="1">
    <source>
        <dbReference type="EMBL" id="RDB16357.1"/>
    </source>
</evidence>
<comment type="caution">
    <text evidence="1">The sequence shown here is derived from an EMBL/GenBank/DDBJ whole genome shotgun (WGS) entry which is preliminary data.</text>
</comment>
<dbReference type="AlphaFoldDB" id="A0A369J6X8"/>
<name>A0A369J6X8_HYPMA</name>
<proteinExistence type="predicted"/>
<sequence>MNAVDYRNHNTIQRWWFEDAYNNRYTELTIEQRVYHLLPCSNDPVYLTAAQNMLIAALHDLEDTMILYGRDDLRWVIAYTYHGNDDDPAPRWTAQGFNHGNVSVATVHCYSGQPAKWYCNGGKSWRGVILDFDTWCIPL</sequence>